<evidence type="ECO:0000313" key="3">
    <source>
        <dbReference type="EMBL" id="MDW3778432.1"/>
    </source>
</evidence>
<comment type="caution">
    <text evidence="3">The sequence shown here is derived from an EMBL/GenBank/DDBJ whole genome shotgun (WGS) entry which is preliminary data.</text>
</comment>
<proteinExistence type="predicted"/>
<dbReference type="InterPro" id="IPR001375">
    <property type="entry name" value="Peptidase_S9_cat"/>
</dbReference>
<organism evidence="3 4">
    <name type="scientific">Kluyvera cryocrescens</name>
    <name type="common">Kluyvera citrophila</name>
    <dbReference type="NCBI Taxonomy" id="580"/>
    <lineage>
        <taxon>Bacteria</taxon>
        <taxon>Pseudomonadati</taxon>
        <taxon>Pseudomonadota</taxon>
        <taxon>Gammaproteobacteria</taxon>
        <taxon>Enterobacterales</taxon>
        <taxon>Enterobacteriaceae</taxon>
        <taxon>Kluyvera</taxon>
    </lineage>
</organism>
<feature type="domain" description="Peptidase S9 prolyl oligopeptidase catalytic" evidence="2">
    <location>
        <begin position="139"/>
        <end position="265"/>
    </location>
</feature>
<gene>
    <name evidence="3" type="ORF">QWU01_16620</name>
</gene>
<dbReference type="GO" id="GO:0008236">
    <property type="term" value="F:serine-type peptidase activity"/>
    <property type="evidence" value="ECO:0007669"/>
    <property type="project" value="InterPro"/>
</dbReference>
<accession>A0AAW9CBV0</accession>
<dbReference type="Gene3D" id="3.40.50.1820">
    <property type="entry name" value="alpha/beta hydrolase"/>
    <property type="match status" value="1"/>
</dbReference>
<dbReference type="RefSeq" id="WP_318242827.1">
    <property type="nucleotide sequence ID" value="NZ_JAUEQX010000014.1"/>
</dbReference>
<evidence type="ECO:0000256" key="1">
    <source>
        <dbReference type="SAM" id="SignalP"/>
    </source>
</evidence>
<evidence type="ECO:0000259" key="2">
    <source>
        <dbReference type="Pfam" id="PF00326"/>
    </source>
</evidence>
<protein>
    <submittedName>
        <fullName evidence="3">Prolyl oligopeptidase family serine peptidase</fullName>
    </submittedName>
</protein>
<name>A0AAW9CBV0_KLUCR</name>
<evidence type="ECO:0000313" key="4">
    <source>
        <dbReference type="Proteomes" id="UP001276300"/>
    </source>
</evidence>
<dbReference type="Proteomes" id="UP001276300">
    <property type="component" value="Unassembled WGS sequence"/>
</dbReference>
<dbReference type="InterPro" id="IPR029058">
    <property type="entry name" value="AB_hydrolase_fold"/>
</dbReference>
<dbReference type="AlphaFoldDB" id="A0AAW9CBV0"/>
<feature type="chain" id="PRO_5043611732" evidence="1">
    <location>
        <begin position="21"/>
        <end position="294"/>
    </location>
</feature>
<reference evidence="3" key="1">
    <citation type="journal article" date="2023" name="J Glob Antimicrob Resist">
        <title>Emergence of NDM-1 and KPC-3 carbapenemases in Kluyvera cryocrescens: Investigating genetic heterogeneity and acquisition routes of blaNDM-1 in Enterobacterales species in Portugal.</title>
        <authorList>
            <person name="Loiodice M."/>
            <person name="Ribeiro M."/>
            <person name="Peixe L."/>
            <person name="Novais A."/>
        </authorList>
    </citation>
    <scope>NUCLEOTIDE SEQUENCE</scope>
    <source>
        <strain evidence="3">K629</strain>
    </source>
</reference>
<feature type="signal peptide" evidence="1">
    <location>
        <begin position="1"/>
        <end position="20"/>
    </location>
</feature>
<dbReference type="Pfam" id="PF00326">
    <property type="entry name" value="Peptidase_S9"/>
    <property type="match status" value="1"/>
</dbReference>
<sequence>MRGWIAWIVLFLSISLSAWASPPLLWNQPAKQDNCPINEDAVWVNYDGGKACIRYFAGGNLRSAANVLVVLPGDRDAFMHRDPVAIPNNTREAQDLRAQKLAEKAQLPVIILARPGTYGSSGDHANRRQRAEFLAIDAALTQLRQRYHIEKFVLSGQSGGATAAAAVMTLGRQDVSCAILTSGAYGLLERAERLRVARGERSQPNRDITGRLNPYDPLDHIANIPPDPKRHILVIGNLQDRVTPFDLQVKFATALRNHGHTVSLIEWPAASPKFHNLKSNALLKNLFQCGFESG</sequence>
<dbReference type="GO" id="GO:0006508">
    <property type="term" value="P:proteolysis"/>
    <property type="evidence" value="ECO:0007669"/>
    <property type="project" value="InterPro"/>
</dbReference>
<dbReference type="EMBL" id="JAUEQX010000014">
    <property type="protein sequence ID" value="MDW3778432.1"/>
    <property type="molecule type" value="Genomic_DNA"/>
</dbReference>
<keyword evidence="1" id="KW-0732">Signal</keyword>
<dbReference type="SUPFAM" id="SSF53474">
    <property type="entry name" value="alpha/beta-Hydrolases"/>
    <property type="match status" value="1"/>
</dbReference>